<dbReference type="EMBL" id="VYQB01000007">
    <property type="protein sequence ID" value="KAA9016909.1"/>
    <property type="molecule type" value="Genomic_DNA"/>
</dbReference>
<proteinExistence type="predicted"/>
<accession>A0A5J5I401</accession>
<evidence type="ECO:0000313" key="1">
    <source>
        <dbReference type="EMBL" id="KAA9016909.1"/>
    </source>
</evidence>
<dbReference type="Proteomes" id="UP000326364">
    <property type="component" value="Unassembled WGS sequence"/>
</dbReference>
<organism evidence="2 3">
    <name type="scientific">Sphingobium limneticum</name>
    <dbReference type="NCBI Taxonomy" id="1007511"/>
    <lineage>
        <taxon>Bacteria</taxon>
        <taxon>Pseudomonadati</taxon>
        <taxon>Pseudomonadota</taxon>
        <taxon>Alphaproteobacteria</taxon>
        <taxon>Sphingomonadales</taxon>
        <taxon>Sphingomonadaceae</taxon>
        <taxon>Sphingobium</taxon>
    </lineage>
</organism>
<keyword evidence="4" id="KW-1185">Reference proteome</keyword>
<dbReference type="EMBL" id="VYQA01000007">
    <property type="protein sequence ID" value="KAA9029888.1"/>
    <property type="molecule type" value="Genomic_DNA"/>
</dbReference>
<protein>
    <submittedName>
        <fullName evidence="2">Uncharacterized protein</fullName>
    </submittedName>
</protein>
<dbReference type="Proteomes" id="UP000325933">
    <property type="component" value="Unassembled WGS sequence"/>
</dbReference>
<evidence type="ECO:0000313" key="3">
    <source>
        <dbReference type="Proteomes" id="UP000325933"/>
    </source>
</evidence>
<name>A0A5J5I401_9SPHN</name>
<comment type="caution">
    <text evidence="2">The sequence shown here is derived from an EMBL/GenBank/DDBJ whole genome shotgun (WGS) entry which is preliminary data.</text>
</comment>
<dbReference type="AlphaFoldDB" id="A0A5J5I401"/>
<evidence type="ECO:0000313" key="2">
    <source>
        <dbReference type="EMBL" id="KAA9029888.1"/>
    </source>
</evidence>
<gene>
    <name evidence="2" type="ORF">F4U95_10915</name>
    <name evidence="1" type="ORF">F4U96_10970</name>
</gene>
<sequence>MMLALVAGCRDSSDDSAQADNGIAPPNVVATLLPDQAAPLPIDNASVPAKASPVVTVRAQPAPRNVMDLPPSDDDVSALPFPQEVTAFMVDRDGCDHFRGEDAYDAERRAYIAENVAELCQGTDARLALLRRRYAGDRSVTAALKGYDAHIEGVTSY</sequence>
<evidence type="ECO:0000313" key="4">
    <source>
        <dbReference type="Proteomes" id="UP000326364"/>
    </source>
</evidence>
<reference evidence="3 4" key="1">
    <citation type="submission" date="2019-09" db="EMBL/GenBank/DDBJ databases">
        <authorList>
            <person name="Feng G."/>
        </authorList>
    </citation>
    <scope>NUCLEOTIDE SEQUENCE [LARGE SCALE GENOMIC DNA]</scope>
    <source>
        <strain evidence="2 3">KACC 19283</strain>
        <strain evidence="1 4">KACC 19284</strain>
    </source>
</reference>